<sequence length="158" mass="17183">MAKKDEKHHIITFTFEEEATSYQVFSELKKYHANGQVDFEQIAIIKRSENGAFSFEDAVDLSGSNKAFKGSLIGMAVGILGGPFGILLGSMTGMLIGGSKELKENQAIQETFKRTLGVIPPGKTGVIAIGEEFEPSVLDGLVAKHNGTIERTDEYLEK</sequence>
<proteinExistence type="predicted"/>
<evidence type="ECO:0008006" key="4">
    <source>
        <dbReference type="Google" id="ProtNLM"/>
    </source>
</evidence>
<organism evidence="2 3">
    <name type="scientific">Exiguobacterium oxidotolerans</name>
    <dbReference type="NCBI Taxonomy" id="223958"/>
    <lineage>
        <taxon>Bacteria</taxon>
        <taxon>Bacillati</taxon>
        <taxon>Bacillota</taxon>
        <taxon>Bacilli</taxon>
        <taxon>Bacillales</taxon>
        <taxon>Bacillales Family XII. Incertae Sedis</taxon>
        <taxon>Exiguobacterium</taxon>
    </lineage>
</organism>
<dbReference type="RefSeq" id="WP_029332650.1">
    <property type="nucleotide sequence ID" value="NZ_LR732312.1"/>
</dbReference>
<protein>
    <recommendedName>
        <fullName evidence="4">DUF1269 domain-containing protein</fullName>
    </recommendedName>
</protein>
<evidence type="ECO:0000313" key="2">
    <source>
        <dbReference type="EMBL" id="VWX38194.1"/>
    </source>
</evidence>
<evidence type="ECO:0000313" key="3">
    <source>
        <dbReference type="Proteomes" id="UP000439752"/>
    </source>
</evidence>
<feature type="transmembrane region" description="Helical" evidence="1">
    <location>
        <begin position="72"/>
        <end position="96"/>
    </location>
</feature>
<reference evidence="2 3" key="1">
    <citation type="submission" date="2019-10" db="EMBL/GenBank/DDBJ databases">
        <authorList>
            <person name="Karimi E."/>
        </authorList>
    </citation>
    <scope>NUCLEOTIDE SEQUENCE [LARGE SCALE GENOMIC DNA]</scope>
    <source>
        <strain evidence="2">Exiguobacterium sp. 9Y</strain>
    </source>
</reference>
<accession>A0A653IG09</accession>
<gene>
    <name evidence="2" type="ORF">EXIGUO9Y_370066</name>
</gene>
<dbReference type="Proteomes" id="UP000439752">
    <property type="component" value="Unassembled WGS sequence"/>
</dbReference>
<evidence type="ECO:0000256" key="1">
    <source>
        <dbReference type="SAM" id="Phobius"/>
    </source>
</evidence>
<keyword evidence="1" id="KW-0472">Membrane</keyword>
<keyword evidence="1" id="KW-1133">Transmembrane helix</keyword>
<dbReference type="EMBL" id="CABWKQ010000031">
    <property type="protein sequence ID" value="VWX38194.1"/>
    <property type="molecule type" value="Genomic_DNA"/>
</dbReference>
<dbReference type="AlphaFoldDB" id="A0A653IG09"/>
<keyword evidence="3" id="KW-1185">Reference proteome</keyword>
<name>A0A653IG09_9BACL</name>
<keyword evidence="1" id="KW-0812">Transmembrane</keyword>